<dbReference type="InterPro" id="IPR032466">
    <property type="entry name" value="Metal_Hydrolase"/>
</dbReference>
<keyword evidence="3" id="KW-0378">Hydrolase</keyword>
<dbReference type="Pfam" id="PF07969">
    <property type="entry name" value="Amidohydro_3"/>
    <property type="match status" value="1"/>
</dbReference>
<dbReference type="EMBL" id="CP069484">
    <property type="protein sequence ID" value="QRO81463.1"/>
    <property type="molecule type" value="Genomic_DNA"/>
</dbReference>
<dbReference type="InterPro" id="IPR011059">
    <property type="entry name" value="Metal-dep_hydrolase_composite"/>
</dbReference>
<dbReference type="Gene3D" id="2.30.40.10">
    <property type="entry name" value="Urease, subunit C, domain 1"/>
    <property type="match status" value="1"/>
</dbReference>
<feature type="region of interest" description="Disordered" evidence="1">
    <location>
        <begin position="1"/>
        <end position="23"/>
    </location>
</feature>
<evidence type="ECO:0000313" key="3">
    <source>
        <dbReference type="EMBL" id="QRO81463.1"/>
    </source>
</evidence>
<dbReference type="GO" id="GO:0016810">
    <property type="term" value="F:hydrolase activity, acting on carbon-nitrogen (but not peptide) bonds"/>
    <property type="evidence" value="ECO:0007669"/>
    <property type="project" value="InterPro"/>
</dbReference>
<name>A0A892I810_9BURK</name>
<organism evidence="3 4">
    <name type="scientific">Burkholderia dolosa</name>
    <dbReference type="NCBI Taxonomy" id="152500"/>
    <lineage>
        <taxon>Bacteria</taxon>
        <taxon>Pseudomonadati</taxon>
        <taxon>Pseudomonadota</taxon>
        <taxon>Betaproteobacteria</taxon>
        <taxon>Burkholderiales</taxon>
        <taxon>Burkholderiaceae</taxon>
        <taxon>Burkholderia</taxon>
        <taxon>Burkholderia cepacia complex</taxon>
    </lineage>
</organism>
<dbReference type="PANTHER" id="PTHR22642">
    <property type="entry name" value="IMIDAZOLONEPROPIONASE"/>
    <property type="match status" value="1"/>
</dbReference>
<dbReference type="SUPFAM" id="SSF51338">
    <property type="entry name" value="Composite domain of metallo-dependent hydrolases"/>
    <property type="match status" value="1"/>
</dbReference>
<proteinExistence type="predicted"/>
<accession>A0A892I810</accession>
<dbReference type="CDD" id="cd01300">
    <property type="entry name" value="YtcJ_like"/>
    <property type="match status" value="1"/>
</dbReference>
<gene>
    <name evidence="3" type="ORF">I6K02_26915</name>
</gene>
<reference evidence="3 4" key="1">
    <citation type="submission" date="2021-02" db="EMBL/GenBank/DDBJ databases">
        <title>FDA dAtabase for Regulatory Grade micrObial Sequences (FDA-ARGOS): Supporting development and validation of Infectious Disease Dx tests.</title>
        <authorList>
            <person name="Minogue T."/>
            <person name="Wolcott M."/>
            <person name="Wasieloski L."/>
            <person name="Aguilar W."/>
            <person name="Moore D."/>
            <person name="Jaissle J."/>
            <person name="Tallon L."/>
            <person name="Sadzewicz L."/>
            <person name="Zhao X."/>
            <person name="Boylan J."/>
            <person name="Ott S."/>
            <person name="Bowen H."/>
            <person name="Vavikolanu K."/>
            <person name="Mehta A."/>
            <person name="Aluvathingal J."/>
            <person name="Nadendla S."/>
            <person name="Yan Y."/>
            <person name="Sichtig H."/>
        </authorList>
    </citation>
    <scope>NUCLEOTIDE SEQUENCE [LARGE SCALE GENOMIC DNA]</scope>
    <source>
        <strain evidence="3 4">FDAARGOS_1272</strain>
    </source>
</reference>
<dbReference type="Gene3D" id="3.10.310.70">
    <property type="match status" value="1"/>
</dbReference>
<feature type="region of interest" description="Disordered" evidence="1">
    <location>
        <begin position="597"/>
        <end position="619"/>
    </location>
</feature>
<protein>
    <submittedName>
        <fullName evidence="3">Amidohydrolase</fullName>
    </submittedName>
</protein>
<dbReference type="AlphaFoldDB" id="A0A892I810"/>
<feature type="domain" description="Amidohydrolase 3" evidence="2">
    <location>
        <begin position="96"/>
        <end position="578"/>
    </location>
</feature>
<evidence type="ECO:0000313" key="4">
    <source>
        <dbReference type="Proteomes" id="UP000625568"/>
    </source>
</evidence>
<sequence length="667" mass="71523">MCAHARRPCVRRHGEAAERRRTARVRRLHARTGDRTVLSTTEAARSADLVVFNGKIATQDDRRSFVTALAVKDGRIVEAGRDRDAMRHAQRDTVCIDLNGRTVIPGLIDAHLQAIRGGSNFNLELRWDGVTSLADALDLLRRQVARTPAPQWVRVAAGWTALQFAEKRGPTVAELNAIAPDTPVFVQHLADSAWLNAAALRALGYGRDTPDPPGGELRRDRHGRPTGLLLARPDPQALHAALAHAPALDADDRIDSMRQFMRALNRVGVTSAIDAGGDGLAYPDDYAAAIALARRGALTVRIAYALGAPHAGRELDDFANWVARVASDDGDAFLRANGAGERLLGSAVDLGNFLEPRADLPASVEAELTAVVRLLVRHRWPFRLQAVHDESIGRFLSVFEAVNRDTPFDGLRWCFDRCETISDANIARVAALGGGVTVQPRMAFEGEAFVARYGAAAATRAPPLRAMLAAGLPVGVGSGATGAGSYNPFVALHWMVSGRTVGGTALYPARNRLGRMEALRRYTVGSAWFCADEHRKGALTPGRYADFAVLTDDYFTVDEPRIAQLSSVLTVVDGKVVHADAEFSPLAPPLPPVSPAWSPVAGAGGGPDGTGERGRPRASPPLDACADLGIDACRARGPGRRFARPRYPTAGAAADRCEAFGHRCIVF</sequence>
<dbReference type="InterPro" id="IPR033932">
    <property type="entry name" value="YtcJ-like"/>
</dbReference>
<keyword evidence="4" id="KW-1185">Reference proteome</keyword>
<dbReference type="SUPFAM" id="SSF51556">
    <property type="entry name" value="Metallo-dependent hydrolases"/>
    <property type="match status" value="1"/>
</dbReference>
<dbReference type="PANTHER" id="PTHR22642:SF21">
    <property type="entry name" value="PERIPLASMIC PROTEIN"/>
    <property type="match status" value="1"/>
</dbReference>
<dbReference type="InterPro" id="IPR013108">
    <property type="entry name" value="Amidohydro_3"/>
</dbReference>
<dbReference type="Gene3D" id="3.20.20.140">
    <property type="entry name" value="Metal-dependent hydrolases"/>
    <property type="match status" value="1"/>
</dbReference>
<feature type="region of interest" description="Disordered" evidence="1">
    <location>
        <begin position="206"/>
        <end position="226"/>
    </location>
</feature>
<feature type="compositionally biased region" description="Basic residues" evidence="1">
    <location>
        <begin position="1"/>
        <end position="11"/>
    </location>
</feature>
<evidence type="ECO:0000256" key="1">
    <source>
        <dbReference type="SAM" id="MobiDB-lite"/>
    </source>
</evidence>
<dbReference type="Proteomes" id="UP000625568">
    <property type="component" value="Chromosome 3"/>
</dbReference>
<evidence type="ECO:0000259" key="2">
    <source>
        <dbReference type="Pfam" id="PF07969"/>
    </source>
</evidence>